<keyword evidence="3" id="KW-1185">Reference proteome</keyword>
<dbReference type="Proteomes" id="UP000199656">
    <property type="component" value="Unassembled WGS sequence"/>
</dbReference>
<keyword evidence="1" id="KW-0812">Transmembrane</keyword>
<name>A0A1H4GD29_9BACT</name>
<accession>A0A1H4GD29</accession>
<keyword evidence="1" id="KW-1133">Transmembrane helix</keyword>
<evidence type="ECO:0000313" key="3">
    <source>
        <dbReference type="Proteomes" id="UP000199656"/>
    </source>
</evidence>
<sequence>MLIENVLKSILAYLLFNKVTYIFKFFFNPKFSYVVLKFGLGDILLPTIFGRRNGSIFFEKPTES</sequence>
<organism evidence="2 3">
    <name type="scientific">Chitinophaga terrae</name>
    <name type="common">ex Kim and Jung 2007</name>
    <dbReference type="NCBI Taxonomy" id="408074"/>
    <lineage>
        <taxon>Bacteria</taxon>
        <taxon>Pseudomonadati</taxon>
        <taxon>Bacteroidota</taxon>
        <taxon>Chitinophagia</taxon>
        <taxon>Chitinophagales</taxon>
        <taxon>Chitinophagaceae</taxon>
        <taxon>Chitinophaga</taxon>
    </lineage>
</organism>
<gene>
    <name evidence="2" type="ORF">SAMN05660909_05192</name>
</gene>
<dbReference type="AlphaFoldDB" id="A0A1H4GD29"/>
<reference evidence="3" key="1">
    <citation type="submission" date="2016-10" db="EMBL/GenBank/DDBJ databases">
        <authorList>
            <person name="Varghese N."/>
            <person name="Submissions S."/>
        </authorList>
    </citation>
    <scope>NUCLEOTIDE SEQUENCE [LARGE SCALE GENOMIC DNA]</scope>
    <source>
        <strain evidence="3">DSM 23920</strain>
    </source>
</reference>
<proteinExistence type="predicted"/>
<protein>
    <submittedName>
        <fullName evidence="2">Uncharacterized protein</fullName>
    </submittedName>
</protein>
<keyword evidence="1" id="KW-0472">Membrane</keyword>
<dbReference type="EMBL" id="FNRL01000037">
    <property type="protein sequence ID" value="SEB07515.1"/>
    <property type="molecule type" value="Genomic_DNA"/>
</dbReference>
<feature type="transmembrane region" description="Helical" evidence="1">
    <location>
        <begin position="6"/>
        <end position="27"/>
    </location>
</feature>
<evidence type="ECO:0000313" key="2">
    <source>
        <dbReference type="EMBL" id="SEB07515.1"/>
    </source>
</evidence>
<evidence type="ECO:0000256" key="1">
    <source>
        <dbReference type="SAM" id="Phobius"/>
    </source>
</evidence>